<dbReference type="Proteomes" id="UP000887565">
    <property type="component" value="Unplaced"/>
</dbReference>
<organism evidence="1 2">
    <name type="scientific">Romanomermis culicivorax</name>
    <name type="common">Nematode worm</name>
    <dbReference type="NCBI Taxonomy" id="13658"/>
    <lineage>
        <taxon>Eukaryota</taxon>
        <taxon>Metazoa</taxon>
        <taxon>Ecdysozoa</taxon>
        <taxon>Nematoda</taxon>
        <taxon>Enoplea</taxon>
        <taxon>Dorylaimia</taxon>
        <taxon>Mermithida</taxon>
        <taxon>Mermithoidea</taxon>
        <taxon>Mermithidae</taxon>
        <taxon>Romanomermis</taxon>
    </lineage>
</organism>
<name>A0A915HTY1_ROMCU</name>
<evidence type="ECO:0000313" key="1">
    <source>
        <dbReference type="Proteomes" id="UP000887565"/>
    </source>
</evidence>
<protein>
    <submittedName>
        <fullName evidence="2">Uncharacterized protein</fullName>
    </submittedName>
</protein>
<proteinExistence type="predicted"/>
<dbReference type="WBParaSite" id="nRc.2.0.1.t04996-RA">
    <property type="protein sequence ID" value="nRc.2.0.1.t04996-RA"/>
    <property type="gene ID" value="nRc.2.0.1.g04996"/>
</dbReference>
<dbReference type="AlphaFoldDB" id="A0A915HTY1"/>
<evidence type="ECO:0000313" key="2">
    <source>
        <dbReference type="WBParaSite" id="nRc.2.0.1.t04996-RA"/>
    </source>
</evidence>
<keyword evidence="1" id="KW-1185">Reference proteome</keyword>
<accession>A0A915HTY1</accession>
<sequence>MTTNSGKIKTSPITQRNIFLLKKPKQLRRTSRTLLNESLNICRLFVTRSLRKKRKKAVFALNRRKKSTFPSKLISTTMRNFQLKVSNCC</sequence>
<reference evidence="2" key="1">
    <citation type="submission" date="2022-11" db="UniProtKB">
        <authorList>
            <consortium name="WormBaseParasite"/>
        </authorList>
    </citation>
    <scope>IDENTIFICATION</scope>
</reference>